<evidence type="ECO:0000313" key="2">
    <source>
        <dbReference type="EMBL" id="MXU66839.1"/>
    </source>
</evidence>
<keyword evidence="3" id="KW-1185">Reference proteome</keyword>
<dbReference type="EMBL" id="WUWG01000008">
    <property type="protein sequence ID" value="MXU66839.1"/>
    <property type="molecule type" value="Genomic_DNA"/>
</dbReference>
<feature type="signal peptide" evidence="1">
    <location>
        <begin position="1"/>
        <end position="26"/>
    </location>
</feature>
<accession>A0A6B0TVW9</accession>
<dbReference type="RefSeq" id="WP_160856506.1">
    <property type="nucleotide sequence ID" value="NZ_WUWG01000008.1"/>
</dbReference>
<organism evidence="2 3">
    <name type="scientific">Oceanomicrobium pacificus</name>
    <dbReference type="NCBI Taxonomy" id="2692916"/>
    <lineage>
        <taxon>Bacteria</taxon>
        <taxon>Pseudomonadati</taxon>
        <taxon>Pseudomonadota</taxon>
        <taxon>Alphaproteobacteria</taxon>
        <taxon>Rhodobacterales</taxon>
        <taxon>Paracoccaceae</taxon>
        <taxon>Oceanomicrobium</taxon>
    </lineage>
</organism>
<name>A0A6B0TVW9_9RHOB</name>
<comment type="caution">
    <text evidence="2">The sequence shown here is derived from an EMBL/GenBank/DDBJ whole genome shotgun (WGS) entry which is preliminary data.</text>
</comment>
<sequence length="84" mass="8991">MTKKLTALATAAALSFSAMMPMAASAMDEELTMLEAAVNNQLEILGIETDIMALTVGQLTEIKGVLSSDDTQTEKKERVMAIIE</sequence>
<evidence type="ECO:0000313" key="3">
    <source>
        <dbReference type="Proteomes" id="UP000436016"/>
    </source>
</evidence>
<dbReference type="Proteomes" id="UP000436016">
    <property type="component" value="Unassembled WGS sequence"/>
</dbReference>
<protein>
    <submittedName>
        <fullName evidence="2">Uncharacterized protein</fullName>
    </submittedName>
</protein>
<dbReference type="AlphaFoldDB" id="A0A6B0TVW9"/>
<proteinExistence type="predicted"/>
<gene>
    <name evidence="2" type="ORF">GSH16_15420</name>
</gene>
<keyword evidence="1" id="KW-0732">Signal</keyword>
<feature type="chain" id="PRO_5025642345" evidence="1">
    <location>
        <begin position="27"/>
        <end position="84"/>
    </location>
</feature>
<reference evidence="2 3" key="1">
    <citation type="submission" date="2019-12" db="EMBL/GenBank/DDBJ databases">
        <title>Strain KN286 was isolated from seawater, which was collected from Caroline Seamount in the tropical western Pacific.</title>
        <authorList>
            <person name="Wang Q."/>
        </authorList>
    </citation>
    <scope>NUCLEOTIDE SEQUENCE [LARGE SCALE GENOMIC DNA]</scope>
    <source>
        <strain evidence="2 3">KN286</strain>
    </source>
</reference>
<evidence type="ECO:0000256" key="1">
    <source>
        <dbReference type="SAM" id="SignalP"/>
    </source>
</evidence>